<feature type="domain" description="FAD-binding" evidence="6">
    <location>
        <begin position="139"/>
        <end position="326"/>
    </location>
</feature>
<evidence type="ECO:0000256" key="2">
    <source>
        <dbReference type="ARBA" id="ARBA00022630"/>
    </source>
</evidence>
<dbReference type="EMBL" id="SRPG01000228">
    <property type="protein sequence ID" value="TGN50432.1"/>
    <property type="molecule type" value="Genomic_DNA"/>
</dbReference>
<dbReference type="AlphaFoldDB" id="A0A4Z1BWU5"/>
<evidence type="ECO:0000256" key="4">
    <source>
        <dbReference type="ARBA" id="ARBA00023002"/>
    </source>
</evidence>
<keyword evidence="3" id="KW-0274">FAD</keyword>
<proteinExistence type="predicted"/>
<evidence type="ECO:0000313" key="8">
    <source>
        <dbReference type="Proteomes" id="UP000297972"/>
    </source>
</evidence>
<dbReference type="OrthoDB" id="4230779at2"/>
<dbReference type="InterPro" id="IPR050493">
    <property type="entry name" value="FAD-dep_Monooxygenase_BioMet"/>
</dbReference>
<dbReference type="Pfam" id="PF01494">
    <property type="entry name" value="FAD_binding_3"/>
    <property type="match status" value="2"/>
</dbReference>
<organism evidence="7 8">
    <name type="scientific">Paracoccus liaowanqingii</name>
    <dbReference type="NCBI Taxonomy" id="2560053"/>
    <lineage>
        <taxon>Bacteria</taxon>
        <taxon>Pseudomonadati</taxon>
        <taxon>Pseudomonadota</taxon>
        <taxon>Alphaproteobacteria</taxon>
        <taxon>Rhodobacterales</taxon>
        <taxon>Paracoccaceae</taxon>
        <taxon>Paracoccus</taxon>
    </lineage>
</organism>
<comment type="caution">
    <text evidence="7">The sequence shown here is derived from an EMBL/GenBank/DDBJ whole genome shotgun (WGS) entry which is preliminary data.</text>
</comment>
<evidence type="ECO:0000256" key="5">
    <source>
        <dbReference type="ARBA" id="ARBA00023033"/>
    </source>
</evidence>
<keyword evidence="2" id="KW-0285">Flavoprotein</keyword>
<dbReference type="Proteomes" id="UP000297972">
    <property type="component" value="Unassembled WGS sequence"/>
</dbReference>
<dbReference type="InterPro" id="IPR036188">
    <property type="entry name" value="FAD/NAD-bd_sf"/>
</dbReference>
<evidence type="ECO:0000256" key="3">
    <source>
        <dbReference type="ARBA" id="ARBA00022827"/>
    </source>
</evidence>
<dbReference type="GO" id="GO:0004497">
    <property type="term" value="F:monooxygenase activity"/>
    <property type="evidence" value="ECO:0007669"/>
    <property type="project" value="UniProtKB-KW"/>
</dbReference>
<gene>
    <name evidence="7" type="ORF">E4L95_17525</name>
</gene>
<accession>A0A4Z1BWU5</accession>
<dbReference type="SUPFAM" id="SSF54373">
    <property type="entry name" value="FAD-linked reductases, C-terminal domain"/>
    <property type="match status" value="1"/>
</dbReference>
<dbReference type="InterPro" id="IPR002938">
    <property type="entry name" value="FAD-bd"/>
</dbReference>
<name>A0A4Z1BWU5_9RHOB</name>
<dbReference type="PANTHER" id="PTHR13789:SF318">
    <property type="entry name" value="GERANYLGERANYL DIPHOSPHATE REDUCTASE"/>
    <property type="match status" value="1"/>
</dbReference>
<dbReference type="GO" id="GO:0071949">
    <property type="term" value="F:FAD binding"/>
    <property type="evidence" value="ECO:0007669"/>
    <property type="project" value="InterPro"/>
</dbReference>
<evidence type="ECO:0000313" key="7">
    <source>
        <dbReference type="EMBL" id="TGN50432.1"/>
    </source>
</evidence>
<dbReference type="PRINTS" id="PR00420">
    <property type="entry name" value="RNGMNOXGNASE"/>
</dbReference>
<dbReference type="SUPFAM" id="SSF51905">
    <property type="entry name" value="FAD/NAD(P)-binding domain"/>
    <property type="match status" value="1"/>
</dbReference>
<keyword evidence="8" id="KW-1185">Reference proteome</keyword>
<reference evidence="7 8" key="1">
    <citation type="submission" date="2019-03" db="EMBL/GenBank/DDBJ databases">
        <authorList>
            <person name="Li J."/>
        </authorList>
    </citation>
    <scope>NUCLEOTIDE SEQUENCE [LARGE SCALE GENOMIC DNA]</scope>
    <source>
        <strain evidence="7 8">3058</strain>
    </source>
</reference>
<comment type="cofactor">
    <cofactor evidence="1">
        <name>FAD</name>
        <dbReference type="ChEBI" id="CHEBI:57692"/>
    </cofactor>
</comment>
<keyword evidence="5" id="KW-0503">Monooxygenase</keyword>
<keyword evidence="4" id="KW-0560">Oxidoreductase</keyword>
<protein>
    <submittedName>
        <fullName evidence="7">FAD-dependent oxidoreductase</fullName>
    </submittedName>
</protein>
<dbReference type="Gene3D" id="3.50.50.60">
    <property type="entry name" value="FAD/NAD(P)-binding domain"/>
    <property type="match status" value="1"/>
</dbReference>
<dbReference type="PANTHER" id="PTHR13789">
    <property type="entry name" value="MONOOXYGENASE"/>
    <property type="match status" value="1"/>
</dbReference>
<evidence type="ECO:0000256" key="1">
    <source>
        <dbReference type="ARBA" id="ARBA00001974"/>
    </source>
</evidence>
<sequence length="376" mass="40100">MTGALEGRPVTVIGAGIGGLTAALALARRGARVTLLERAPAIAEVGAGIQLSANAVRVLDALGLGPGVNAASLRNRAVQLNDVQGRRVLRMDLAAHRPEARFLLIHRARLVDLLARAAVDAGVDLRLGQDIATPPDLPLVIGADGVRSTLRRALNGPETPFFTGQTAWRAILPEAADAPPEAQVFMGPGRHLVSYPLAGGWRNLVAVVERADWQEEGWSHPGDPKDLCAAFAGFAGPVPGWLAAVDRVHLWGLFRHPVAARWHDDRRAILGDAAHPTLPFLAQGAGMAIEDAWVLAACLDAGPDQPAALARYQALRQPRVTRITDAATANARNYHFKGPTRLAAHTVLRLADRLAPSLMPGRFDWLYDHDPVSATP</sequence>
<feature type="domain" description="FAD-binding" evidence="6">
    <location>
        <begin position="9"/>
        <end position="131"/>
    </location>
</feature>
<evidence type="ECO:0000259" key="6">
    <source>
        <dbReference type="Pfam" id="PF01494"/>
    </source>
</evidence>